<sequence>MKNYLFVFAFFLAIIHIEAQEVSIEKSIFGIQTGFLGIWVHNEAKLSSKISLRSEIGLDAGFQSGEYYQAVGVYKGMALIPSITLEPRYYYNLEKRNGKGRSYAKNSGNFLTLRMKYFPDWFVIASDKNRVHTTEQISFIPKWGLRRTLGEHFTYEAGIGIGYYHNFDESNIVFDKSGVMMDFHLRIGYTF</sequence>
<evidence type="ECO:0000313" key="1">
    <source>
        <dbReference type="EMBL" id="RNL83765.1"/>
    </source>
</evidence>
<proteinExistence type="predicted"/>
<evidence type="ECO:0008006" key="3">
    <source>
        <dbReference type="Google" id="ProtNLM"/>
    </source>
</evidence>
<evidence type="ECO:0000313" key="2">
    <source>
        <dbReference type="Proteomes" id="UP000267469"/>
    </source>
</evidence>
<keyword evidence="2" id="KW-1185">Reference proteome</keyword>
<protein>
    <recommendedName>
        <fullName evidence="3">DUF3575 domain-containing protein</fullName>
    </recommendedName>
</protein>
<comment type="caution">
    <text evidence="1">The sequence shown here is derived from an EMBL/GenBank/DDBJ whole genome shotgun (WGS) entry which is preliminary data.</text>
</comment>
<dbReference type="EMBL" id="RJTM01000102">
    <property type="protein sequence ID" value="RNL83765.1"/>
    <property type="molecule type" value="Genomic_DNA"/>
</dbReference>
<name>A0A3N0E7D9_SINP1</name>
<dbReference type="AlphaFoldDB" id="A0A3N0E7D9"/>
<reference evidence="1 2" key="1">
    <citation type="submission" date="2018-10" db="EMBL/GenBank/DDBJ databases">
        <title>Sinomicrobium pectinilyticum sp. nov., a pectinase-producing bacterium isolated from alkaline and saline soil, and emended description of the genus Sinomicrobium.</title>
        <authorList>
            <person name="Cheng B."/>
            <person name="Li C."/>
            <person name="Lai Q."/>
            <person name="Du M."/>
            <person name="Shao Z."/>
            <person name="Xu P."/>
            <person name="Yang C."/>
        </authorList>
    </citation>
    <scope>NUCLEOTIDE SEQUENCE [LARGE SCALE GENOMIC DNA]</scope>
    <source>
        <strain evidence="1 2">5DNS001</strain>
    </source>
</reference>
<dbReference type="RefSeq" id="WP_123216814.1">
    <property type="nucleotide sequence ID" value="NZ_RJTM01000102.1"/>
</dbReference>
<dbReference type="OrthoDB" id="883248at2"/>
<accession>A0A3N0E7D9</accession>
<organism evidence="1 2">
    <name type="scientific">Sinomicrobium pectinilyticum</name>
    <dbReference type="NCBI Taxonomy" id="1084421"/>
    <lineage>
        <taxon>Bacteria</taxon>
        <taxon>Pseudomonadati</taxon>
        <taxon>Bacteroidota</taxon>
        <taxon>Flavobacteriia</taxon>
        <taxon>Flavobacteriales</taxon>
        <taxon>Flavobacteriaceae</taxon>
        <taxon>Sinomicrobium</taxon>
    </lineage>
</organism>
<gene>
    <name evidence="1" type="ORF">ED312_14535</name>
</gene>
<dbReference type="Proteomes" id="UP000267469">
    <property type="component" value="Unassembled WGS sequence"/>
</dbReference>